<name>A0ABD4T2B6_9CYAN</name>
<reference evidence="7 8" key="1">
    <citation type="journal article" date="2015" name="Genome Announc.">
        <title>Draft Genome Sequence of Filamentous Marine Cyanobacterium Lyngbya confervoides Strain BDU141951.</title>
        <authorList>
            <person name="Chandrababunaidu M.M."/>
            <person name="Sen D."/>
            <person name="Tripathy S."/>
        </authorList>
    </citation>
    <scope>NUCLEOTIDE SEQUENCE [LARGE SCALE GENOMIC DNA]</scope>
    <source>
        <strain evidence="7 8">BDU141951</strain>
    </source>
</reference>
<dbReference type="Pfam" id="PF01926">
    <property type="entry name" value="MMR_HSR1"/>
    <property type="match status" value="1"/>
</dbReference>
<proteinExistence type="predicted"/>
<dbReference type="PANTHER" id="PTHR42714">
    <property type="entry name" value="TRNA MODIFICATION GTPASE GTPBP3"/>
    <property type="match status" value="1"/>
</dbReference>
<keyword evidence="8" id="KW-1185">Reference proteome</keyword>
<dbReference type="GO" id="GO:0016020">
    <property type="term" value="C:membrane"/>
    <property type="evidence" value="ECO:0007669"/>
    <property type="project" value="UniProtKB-SubCell"/>
</dbReference>
<comment type="subcellular location">
    <subcellularLocation>
        <location evidence="1">Membrane</location>
        <topology evidence="1">Multi-pass membrane protein</topology>
    </subcellularLocation>
</comment>
<dbReference type="Gene3D" id="3.40.50.300">
    <property type="entry name" value="P-loop containing nucleotide triphosphate hydrolases"/>
    <property type="match status" value="1"/>
</dbReference>
<keyword evidence="2 5" id="KW-0812">Transmembrane</keyword>
<evidence type="ECO:0000256" key="3">
    <source>
        <dbReference type="ARBA" id="ARBA00022989"/>
    </source>
</evidence>
<dbReference type="CDD" id="cd00880">
    <property type="entry name" value="Era_like"/>
    <property type="match status" value="1"/>
</dbReference>
<keyword evidence="4 5" id="KW-0472">Membrane</keyword>
<dbReference type="PANTHER" id="PTHR42714:SF2">
    <property type="entry name" value="TRNA MODIFICATION GTPASE GTPBP3, MITOCHONDRIAL"/>
    <property type="match status" value="1"/>
</dbReference>
<feature type="transmembrane region" description="Helical" evidence="5">
    <location>
        <begin position="46"/>
        <end position="69"/>
    </location>
</feature>
<feature type="domain" description="G" evidence="6">
    <location>
        <begin position="129"/>
        <end position="243"/>
    </location>
</feature>
<evidence type="ECO:0000256" key="1">
    <source>
        <dbReference type="ARBA" id="ARBA00004141"/>
    </source>
</evidence>
<dbReference type="InterPro" id="IPR021147">
    <property type="entry name" value="DUF697"/>
</dbReference>
<evidence type="ECO:0000256" key="5">
    <source>
        <dbReference type="SAM" id="Phobius"/>
    </source>
</evidence>
<evidence type="ECO:0000313" key="7">
    <source>
        <dbReference type="EMBL" id="MCM1982794.1"/>
    </source>
</evidence>
<organism evidence="7 8">
    <name type="scientific">Lyngbya confervoides BDU141951</name>
    <dbReference type="NCBI Taxonomy" id="1574623"/>
    <lineage>
        <taxon>Bacteria</taxon>
        <taxon>Bacillati</taxon>
        <taxon>Cyanobacteriota</taxon>
        <taxon>Cyanophyceae</taxon>
        <taxon>Oscillatoriophycideae</taxon>
        <taxon>Oscillatoriales</taxon>
        <taxon>Microcoleaceae</taxon>
        <taxon>Lyngbya</taxon>
    </lineage>
</organism>
<dbReference type="InterPro" id="IPR006073">
    <property type="entry name" value="GTP-bd"/>
</dbReference>
<protein>
    <submittedName>
        <fullName evidence="7">GTP-binding protein</fullName>
    </submittedName>
</protein>
<comment type="caution">
    <text evidence="7">The sequence shown here is derived from an EMBL/GenBank/DDBJ whole genome shotgun (WGS) entry which is preliminary data.</text>
</comment>
<dbReference type="RefSeq" id="WP_166274792.1">
    <property type="nucleotide sequence ID" value="NZ_JTHE03000044.1"/>
</dbReference>
<dbReference type="EMBL" id="JTHE03000044">
    <property type="protein sequence ID" value="MCM1982794.1"/>
    <property type="molecule type" value="Genomic_DNA"/>
</dbReference>
<dbReference type="SUPFAM" id="SSF52540">
    <property type="entry name" value="P-loop containing nucleoside triphosphate hydrolases"/>
    <property type="match status" value="1"/>
</dbReference>
<evidence type="ECO:0000313" key="8">
    <source>
        <dbReference type="Proteomes" id="UP000031561"/>
    </source>
</evidence>
<gene>
    <name evidence="7" type="ORF">QQ91_0008155</name>
</gene>
<keyword evidence="3 5" id="KW-1133">Transmembrane helix</keyword>
<dbReference type="AlphaFoldDB" id="A0ABD4T2B6"/>
<dbReference type="InterPro" id="IPR027417">
    <property type="entry name" value="P-loop_NTPase"/>
</dbReference>
<dbReference type="Proteomes" id="UP000031561">
    <property type="component" value="Unassembled WGS sequence"/>
</dbReference>
<evidence type="ECO:0000256" key="4">
    <source>
        <dbReference type="ARBA" id="ARBA00023136"/>
    </source>
</evidence>
<dbReference type="Pfam" id="PF05128">
    <property type="entry name" value="DUF697"/>
    <property type="match status" value="1"/>
</dbReference>
<accession>A0ABD4T2B6</accession>
<evidence type="ECO:0000256" key="2">
    <source>
        <dbReference type="ARBA" id="ARBA00022692"/>
    </source>
</evidence>
<evidence type="ECO:0000259" key="6">
    <source>
        <dbReference type="Pfam" id="PF01926"/>
    </source>
</evidence>
<sequence>MRSARLWLLLLGLAVVLLLTLWLALSLAQLYQTIAALSSPTLATLMVVGVLMIFGVLIAGLLFILLNLWRGRQKKVRPPVIPESKSEAVSENLRSIRRQVSQIQDEVARQSLLAKSQSLESSATRQYLKIVVFGAGSAGKTSLVNALIGRMAGRVSPTIGTTTVGETYQFSLPEVAQDLWITDTPGLLEVGVAGTAREQAARQLATEADLLLFLVEGDLTQSEYRVLRSLLEIGKRLLLVFNKTDRYPPPDRTAVLDQIADRVRGQLDPDDIVAIAAHPQPVQLASGEWLQPDPDLQALLKPMAQILVAEGADLLADNLLLQSMRLGDEARQMLERQRLRNAEKIVERFQWIGAGVIWVTPIPVVDLLAAAAVNAQMVVEIGQVYGCELTFERGRELALSLIKTLAGLGIVRGVIEIVTLSLELSIGGYLIGKSIHSISAAYLTRIAGKSFIEYFRQDQDWGDGGISEVVQRQYELNRREEFIKAFVQEAIAKLPEHFSQLMHKPETQESSQD</sequence>